<comment type="caution">
    <text evidence="3">The sequence shown here is derived from an EMBL/GenBank/DDBJ whole genome shotgun (WGS) entry which is preliminary data.</text>
</comment>
<sequence>MPPSAFTCSVVLCSLSVAYQSCYSVPPPTSPGRPSPQLWSVLRGTPLLVVVAALRLASSRGTKMVCAL</sequence>
<dbReference type="AlphaFoldDB" id="A0A6A4C4Z8"/>
<name>A0A6A4C4Z8_9STRA</name>
<dbReference type="Proteomes" id="UP000434957">
    <property type="component" value="Unassembled WGS sequence"/>
</dbReference>
<evidence type="ECO:0000313" key="2">
    <source>
        <dbReference type="EMBL" id="KAE8976256.1"/>
    </source>
</evidence>
<keyword evidence="5" id="KW-1185">Reference proteome</keyword>
<evidence type="ECO:0000313" key="5">
    <source>
        <dbReference type="Proteomes" id="UP000434957"/>
    </source>
</evidence>
<reference evidence="3 5" key="1">
    <citation type="submission" date="2018-08" db="EMBL/GenBank/DDBJ databases">
        <title>Genomic investigation of the strawberry pathogen Phytophthora fragariae indicates pathogenicity is determined by transcriptional variation in three key races.</title>
        <authorList>
            <person name="Adams T.M."/>
            <person name="Armitage A.D."/>
            <person name="Sobczyk M.K."/>
            <person name="Bates H.J."/>
            <person name="Dunwell J.M."/>
            <person name="Nellist C.F."/>
            <person name="Harrison R.J."/>
        </authorList>
    </citation>
    <scope>NUCLEOTIDE SEQUENCE [LARGE SCALE GENOMIC DNA]</scope>
    <source>
        <strain evidence="2 4">SCRP249</strain>
        <strain evidence="1 6">SCRP324</strain>
        <strain evidence="3 5">SCRP333</strain>
    </source>
</reference>
<dbReference type="Proteomes" id="UP000429607">
    <property type="component" value="Unassembled WGS sequence"/>
</dbReference>
<dbReference type="EMBL" id="QXFV01003494">
    <property type="protein sequence ID" value="KAE8976256.1"/>
    <property type="molecule type" value="Genomic_DNA"/>
</dbReference>
<evidence type="ECO:0000313" key="6">
    <source>
        <dbReference type="Proteomes" id="UP000435112"/>
    </source>
</evidence>
<accession>A0A6A4C4Z8</accession>
<protein>
    <submittedName>
        <fullName evidence="3">Uncharacterized protein</fullName>
    </submittedName>
</protein>
<dbReference type="EMBL" id="QXFU01003472">
    <property type="protein sequence ID" value="KAE8975100.1"/>
    <property type="molecule type" value="Genomic_DNA"/>
</dbReference>
<dbReference type="EMBL" id="QXFT01003534">
    <property type="protein sequence ID" value="KAE9284894.1"/>
    <property type="molecule type" value="Genomic_DNA"/>
</dbReference>
<evidence type="ECO:0000313" key="4">
    <source>
        <dbReference type="Proteomes" id="UP000429607"/>
    </source>
</evidence>
<gene>
    <name evidence="2" type="ORF">PR001_g25471</name>
    <name evidence="1" type="ORF">PR002_g25694</name>
    <name evidence="3" type="ORF">PR003_g26737</name>
</gene>
<organism evidence="3 5">
    <name type="scientific">Phytophthora rubi</name>
    <dbReference type="NCBI Taxonomy" id="129364"/>
    <lineage>
        <taxon>Eukaryota</taxon>
        <taxon>Sar</taxon>
        <taxon>Stramenopiles</taxon>
        <taxon>Oomycota</taxon>
        <taxon>Peronosporomycetes</taxon>
        <taxon>Peronosporales</taxon>
        <taxon>Peronosporaceae</taxon>
        <taxon>Phytophthora</taxon>
    </lineage>
</organism>
<dbReference type="Proteomes" id="UP000435112">
    <property type="component" value="Unassembled WGS sequence"/>
</dbReference>
<evidence type="ECO:0000313" key="1">
    <source>
        <dbReference type="EMBL" id="KAE8975100.1"/>
    </source>
</evidence>
<proteinExistence type="predicted"/>
<evidence type="ECO:0000313" key="3">
    <source>
        <dbReference type="EMBL" id="KAE9284894.1"/>
    </source>
</evidence>